<dbReference type="Gene3D" id="2.60.200.20">
    <property type="match status" value="1"/>
</dbReference>
<dbReference type="InterPro" id="IPR000253">
    <property type="entry name" value="FHA_dom"/>
</dbReference>
<feature type="domain" description="FHA" evidence="1">
    <location>
        <begin position="219"/>
        <end position="269"/>
    </location>
</feature>
<dbReference type="AlphaFoldDB" id="A0A1R2CKQ5"/>
<proteinExistence type="predicted"/>
<dbReference type="SUPFAM" id="SSF49879">
    <property type="entry name" value="SMAD/FHA domain"/>
    <property type="match status" value="1"/>
</dbReference>
<evidence type="ECO:0000313" key="2">
    <source>
        <dbReference type="EMBL" id="OMJ89545.1"/>
    </source>
</evidence>
<sequence>MGVGNVGCCDNNTTLKNSEISVQSVTYREGNEDYIFSPNAVSLPRGQADFQVSDMLKRMKKLKRIEIYYTLTLKIVNLPTHDFLIIKPTGLIESSRGTLDGYIFFGCKYKQDGIIVNDYKLPLKDQEKSQELHGRFFMIYYNLDSGSYWIKDLNKGPGLFIKLDYALVMKDGMIINIGNSFLLFNFKSKIISNPEVEVRKLGDDNYRVDLSGLDCISGVVIGRGHNCKVRIRDESLSKSHATLTYAPTSGWILADGDMLHNASTNGTWLYASEEFEVYDQMFFKISQIVFQANLTK</sequence>
<dbReference type="SMART" id="SM00240">
    <property type="entry name" value="FHA"/>
    <property type="match status" value="1"/>
</dbReference>
<evidence type="ECO:0000313" key="3">
    <source>
        <dbReference type="Proteomes" id="UP000187209"/>
    </source>
</evidence>
<keyword evidence="3" id="KW-1185">Reference proteome</keyword>
<dbReference type="CDD" id="cd00060">
    <property type="entry name" value="FHA"/>
    <property type="match status" value="1"/>
</dbReference>
<gene>
    <name evidence="2" type="ORF">SteCoe_8245</name>
</gene>
<dbReference type="Pfam" id="PF00498">
    <property type="entry name" value="FHA"/>
    <property type="match status" value="1"/>
</dbReference>
<reference evidence="2 3" key="1">
    <citation type="submission" date="2016-11" db="EMBL/GenBank/DDBJ databases">
        <title>The macronuclear genome of Stentor coeruleus: a giant cell with tiny introns.</title>
        <authorList>
            <person name="Slabodnick M."/>
            <person name="Ruby J.G."/>
            <person name="Reiff S.B."/>
            <person name="Swart E.C."/>
            <person name="Gosai S."/>
            <person name="Prabakaran S."/>
            <person name="Witkowska E."/>
            <person name="Larue G.E."/>
            <person name="Fisher S."/>
            <person name="Freeman R.M."/>
            <person name="Gunawardena J."/>
            <person name="Chu W."/>
            <person name="Stover N.A."/>
            <person name="Gregory B.D."/>
            <person name="Nowacki M."/>
            <person name="Derisi J."/>
            <person name="Roy S.W."/>
            <person name="Marshall W.F."/>
            <person name="Sood P."/>
        </authorList>
    </citation>
    <scope>NUCLEOTIDE SEQUENCE [LARGE SCALE GENOMIC DNA]</scope>
    <source>
        <strain evidence="2">WM001</strain>
    </source>
</reference>
<dbReference type="InterPro" id="IPR008984">
    <property type="entry name" value="SMAD_FHA_dom_sf"/>
</dbReference>
<protein>
    <recommendedName>
        <fullName evidence="1">FHA domain-containing protein</fullName>
    </recommendedName>
</protein>
<dbReference type="PANTHER" id="PTHR46210">
    <property type="entry name" value="FHA DOMAIN-CONTAINING PROTEIN"/>
    <property type="match status" value="1"/>
</dbReference>
<organism evidence="2 3">
    <name type="scientific">Stentor coeruleus</name>
    <dbReference type="NCBI Taxonomy" id="5963"/>
    <lineage>
        <taxon>Eukaryota</taxon>
        <taxon>Sar</taxon>
        <taxon>Alveolata</taxon>
        <taxon>Ciliophora</taxon>
        <taxon>Postciliodesmatophora</taxon>
        <taxon>Heterotrichea</taxon>
        <taxon>Heterotrichida</taxon>
        <taxon>Stentoridae</taxon>
        <taxon>Stentor</taxon>
    </lineage>
</organism>
<dbReference type="EMBL" id="MPUH01000123">
    <property type="protein sequence ID" value="OMJ89545.1"/>
    <property type="molecule type" value="Genomic_DNA"/>
</dbReference>
<dbReference type="Proteomes" id="UP000187209">
    <property type="component" value="Unassembled WGS sequence"/>
</dbReference>
<name>A0A1R2CKQ5_9CILI</name>
<dbReference type="PANTHER" id="PTHR46210:SF1">
    <property type="entry name" value="FHA DOMAIN-CONTAINING PROTEIN"/>
    <property type="match status" value="1"/>
</dbReference>
<evidence type="ECO:0000259" key="1">
    <source>
        <dbReference type="PROSITE" id="PS50006"/>
    </source>
</evidence>
<comment type="caution">
    <text evidence="2">The sequence shown here is derived from an EMBL/GenBank/DDBJ whole genome shotgun (WGS) entry which is preliminary data.</text>
</comment>
<accession>A0A1R2CKQ5</accession>
<dbReference type="PROSITE" id="PS50006">
    <property type="entry name" value="FHA_DOMAIN"/>
    <property type="match status" value="1"/>
</dbReference>